<keyword evidence="5" id="KW-0812">Transmembrane</keyword>
<name>A0A9P7MJU5_9HYPO</name>
<dbReference type="AlphaFoldDB" id="A0A9P7MJU5"/>
<dbReference type="Pfam" id="PF01755">
    <property type="entry name" value="Glyco_transf_25"/>
    <property type="match status" value="1"/>
</dbReference>
<gene>
    <name evidence="7" type="ORF">E4U60_006820</name>
</gene>
<evidence type="ECO:0000259" key="6">
    <source>
        <dbReference type="Pfam" id="PF01755"/>
    </source>
</evidence>
<keyword evidence="3" id="KW-0808">Transferase</keyword>
<keyword evidence="5" id="KW-1133">Transmembrane helix</keyword>
<dbReference type="PANTHER" id="PTHR10730">
    <property type="entry name" value="PROCOLLAGEN-LYSINE,2-OXOGLUTARATE 5-DIOXYGENASE/GLYCOSYLTRANSFERASE 25 FAMILY MEMBER"/>
    <property type="match status" value="1"/>
</dbReference>
<evidence type="ECO:0000313" key="7">
    <source>
        <dbReference type="EMBL" id="KAG5949229.1"/>
    </source>
</evidence>
<evidence type="ECO:0000256" key="4">
    <source>
        <dbReference type="SAM" id="MobiDB-lite"/>
    </source>
</evidence>
<accession>A0A9P7MJU5</accession>
<dbReference type="InterPro" id="IPR050757">
    <property type="entry name" value="Collagen_mod_GT25"/>
</dbReference>
<dbReference type="GO" id="GO:0016740">
    <property type="term" value="F:transferase activity"/>
    <property type="evidence" value="ECO:0007669"/>
    <property type="project" value="UniProtKB-KW"/>
</dbReference>
<dbReference type="OrthoDB" id="47375at2759"/>
<organism evidence="7 8">
    <name type="scientific">Claviceps pazoutovae</name>
    <dbReference type="NCBI Taxonomy" id="1649127"/>
    <lineage>
        <taxon>Eukaryota</taxon>
        <taxon>Fungi</taxon>
        <taxon>Dikarya</taxon>
        <taxon>Ascomycota</taxon>
        <taxon>Pezizomycotina</taxon>
        <taxon>Sordariomycetes</taxon>
        <taxon>Hypocreomycetidae</taxon>
        <taxon>Hypocreales</taxon>
        <taxon>Clavicipitaceae</taxon>
        <taxon>Claviceps</taxon>
    </lineage>
</organism>
<dbReference type="InterPro" id="IPR002654">
    <property type="entry name" value="Glyco_trans_25"/>
</dbReference>
<keyword evidence="5" id="KW-0472">Membrane</keyword>
<comment type="similarity">
    <text evidence="1">Belongs to the glycosyltransferase 25 family.</text>
</comment>
<feature type="domain" description="Glycosyl transferase family 25" evidence="6">
    <location>
        <begin position="72"/>
        <end position="161"/>
    </location>
</feature>
<protein>
    <recommendedName>
        <fullName evidence="6">Glycosyl transferase family 25 domain-containing protein</fullName>
    </recommendedName>
</protein>
<evidence type="ECO:0000256" key="5">
    <source>
        <dbReference type="SAM" id="Phobius"/>
    </source>
</evidence>
<evidence type="ECO:0000256" key="2">
    <source>
        <dbReference type="ARBA" id="ARBA00022676"/>
    </source>
</evidence>
<dbReference type="PANTHER" id="PTHR10730:SF53">
    <property type="entry name" value="GLYCOSYLTRANSFERASE 25 FAMILY MEMBER"/>
    <property type="match status" value="1"/>
</dbReference>
<feature type="transmembrane region" description="Helical" evidence="5">
    <location>
        <begin position="12"/>
        <end position="33"/>
    </location>
</feature>
<feature type="region of interest" description="Disordered" evidence="4">
    <location>
        <begin position="180"/>
        <end position="202"/>
    </location>
</feature>
<evidence type="ECO:0000256" key="3">
    <source>
        <dbReference type="ARBA" id="ARBA00022679"/>
    </source>
</evidence>
<sequence>MKPDLGSVSGMFLSRRVLSAMGAAVVIVTLLSLRHGGLRYAGTSRYVGQHADYDSAASLDNVLNATLGFGDILVVGLPSRSDRRDGMTLAAALSELSITFVDGVKGDEVNEKAVPMPKDRKHLQGASLGSWRGHMNAIQEVVRRNLSSALILEDDVDWDVRIREQLHGFALSSRALTQPLRGGRPGQYADATYPHPTEHSPKTVRDMDFYKLPNTVAPSLTPYGDSWDVLWLGHCGMSFPFEDNTRMAKGRVVRKHDVSVPPKKDLWSLNKPFHLVEDYPPHTRVVHHAQEGVCSLAYAVSRRGARKMLRELALKPATDGFDIMLRFYCEGSKGRTKQECLGVNPTLFSHYRPAGPINASSDIGSHGDGYREEASTDMIRFSTRLNAEVILNGSTAYDDQFPDSPSG</sequence>
<evidence type="ECO:0000313" key="8">
    <source>
        <dbReference type="Proteomes" id="UP000706124"/>
    </source>
</evidence>
<dbReference type="EMBL" id="SRPO01000007">
    <property type="protein sequence ID" value="KAG5949229.1"/>
    <property type="molecule type" value="Genomic_DNA"/>
</dbReference>
<dbReference type="Proteomes" id="UP000706124">
    <property type="component" value="Unassembled WGS sequence"/>
</dbReference>
<dbReference type="CDD" id="cd06532">
    <property type="entry name" value="Glyco_transf_25"/>
    <property type="match status" value="1"/>
</dbReference>
<proteinExistence type="inferred from homology"/>
<evidence type="ECO:0000256" key="1">
    <source>
        <dbReference type="ARBA" id="ARBA00006721"/>
    </source>
</evidence>
<comment type="caution">
    <text evidence="7">The sequence shown here is derived from an EMBL/GenBank/DDBJ whole genome shotgun (WGS) entry which is preliminary data.</text>
</comment>
<keyword evidence="8" id="KW-1185">Reference proteome</keyword>
<keyword evidence="2" id="KW-0328">Glycosyltransferase</keyword>
<reference evidence="7 8" key="1">
    <citation type="journal article" date="2020" name="bioRxiv">
        <title>Whole genome comparisons of ergot fungi reveals the divergence and evolution of species within the genus Claviceps are the result of varying mechanisms driving genome evolution and host range expansion.</title>
        <authorList>
            <person name="Wyka S.A."/>
            <person name="Mondo S.J."/>
            <person name="Liu M."/>
            <person name="Dettman J."/>
            <person name="Nalam V."/>
            <person name="Broders K.D."/>
        </authorList>
    </citation>
    <scope>NUCLEOTIDE SEQUENCE [LARGE SCALE GENOMIC DNA]</scope>
    <source>
        <strain evidence="7 8">CCC 1485</strain>
    </source>
</reference>